<dbReference type="AlphaFoldDB" id="A0A2A4FTM0"/>
<dbReference type="KEGG" id="rdi:CMV14_20335"/>
<dbReference type="SUPFAM" id="SSF51206">
    <property type="entry name" value="cAMP-binding domain-like"/>
    <property type="match status" value="1"/>
</dbReference>
<dbReference type="Proteomes" id="UP000218934">
    <property type="component" value="Unassembled WGS sequence"/>
</dbReference>
<organism evidence="1 2">
    <name type="scientific">Rhizorhabdus dicambivorans</name>
    <dbReference type="NCBI Taxonomy" id="1850238"/>
    <lineage>
        <taxon>Bacteria</taxon>
        <taxon>Pseudomonadati</taxon>
        <taxon>Pseudomonadota</taxon>
        <taxon>Alphaproteobacteria</taxon>
        <taxon>Sphingomonadales</taxon>
        <taxon>Sphingomonadaceae</taxon>
        <taxon>Rhizorhabdus</taxon>
    </lineage>
</organism>
<sequence length="121" mass="12730">MIERLRILPGFRVLDPETIAVIAARSAVRSFVPGQRVFAAGEVADMLLARIGGRLVGADGGIPPPVFDAPGLLFGLAVTQDYLAGPEGLEAVAIAKPHVFTIAREFPEFIMSLMDDAGDAA</sequence>
<dbReference type="EMBL" id="NWUF01000019">
    <property type="protein sequence ID" value="PCE41044.1"/>
    <property type="molecule type" value="Genomic_DNA"/>
</dbReference>
<dbReference type="OrthoDB" id="7509543at2"/>
<comment type="caution">
    <text evidence="1">The sequence shown here is derived from an EMBL/GenBank/DDBJ whole genome shotgun (WGS) entry which is preliminary data.</text>
</comment>
<proteinExistence type="predicted"/>
<accession>A0A2A4FTM0</accession>
<dbReference type="RefSeq" id="WP_066966940.1">
    <property type="nucleotide sequence ID" value="NZ_CP023449.1"/>
</dbReference>
<reference evidence="1 2" key="1">
    <citation type="submission" date="2017-09" db="EMBL/GenBank/DDBJ databases">
        <title>The Catabolism of 3,6-Dichlorosalicylic acid is Initiated by the Cytochrome P450 Monooxygenase DsmABC in Rhizorhabdus dicambivorans Ndbn-20.</title>
        <authorList>
            <person name="Na L."/>
        </authorList>
    </citation>
    <scope>NUCLEOTIDE SEQUENCE [LARGE SCALE GENOMIC DNA]</scope>
    <source>
        <strain evidence="1 2">Ndbn-20m</strain>
    </source>
</reference>
<evidence type="ECO:0000313" key="2">
    <source>
        <dbReference type="Proteomes" id="UP000218934"/>
    </source>
</evidence>
<keyword evidence="2" id="KW-1185">Reference proteome</keyword>
<dbReference type="InterPro" id="IPR018490">
    <property type="entry name" value="cNMP-bd_dom_sf"/>
</dbReference>
<protein>
    <submittedName>
        <fullName evidence="1">Crp/Fnr family transcriptional regulator</fullName>
    </submittedName>
</protein>
<gene>
    <name evidence="1" type="ORF">COO09_16985</name>
</gene>
<name>A0A2A4FTM0_9SPHN</name>
<evidence type="ECO:0000313" key="1">
    <source>
        <dbReference type="EMBL" id="PCE41044.1"/>
    </source>
</evidence>